<gene>
    <name evidence="1" type="ORF">LCGC14_2594820</name>
</gene>
<dbReference type="EMBL" id="LAZR01043654">
    <property type="protein sequence ID" value="KKL06559.1"/>
    <property type="molecule type" value="Genomic_DNA"/>
</dbReference>
<comment type="caution">
    <text evidence="1">The sequence shown here is derived from an EMBL/GenBank/DDBJ whole genome shotgun (WGS) entry which is preliminary data.</text>
</comment>
<feature type="non-terminal residue" evidence="1">
    <location>
        <position position="466"/>
    </location>
</feature>
<dbReference type="AlphaFoldDB" id="A0A0F9AAI3"/>
<evidence type="ECO:0000313" key="1">
    <source>
        <dbReference type="EMBL" id="KKL06559.1"/>
    </source>
</evidence>
<accession>A0A0F9AAI3</accession>
<feature type="non-terminal residue" evidence="1">
    <location>
        <position position="1"/>
    </location>
</feature>
<organism evidence="1">
    <name type="scientific">marine sediment metagenome</name>
    <dbReference type="NCBI Taxonomy" id="412755"/>
    <lineage>
        <taxon>unclassified sequences</taxon>
        <taxon>metagenomes</taxon>
        <taxon>ecological metagenomes</taxon>
    </lineage>
</organism>
<protein>
    <submittedName>
        <fullName evidence="1">Uncharacterized protein</fullName>
    </submittedName>
</protein>
<sequence>AKSVHESKGHLNTLKADLCGVLGLKHLDAFGVSVPNSAGFVDKDPSTMIPDNAVQSGQDMYYKEGKVLTTRFGYTRYNTSEIDASSGIRGLFGYYQVDGTRELIICSGTSLYRGNSGSPSKLTGADGLGLTNNLDWAAAQFADNLYLVNGTDAMVQVDNVTASTASGSPPLGTMVVEHKNMLFTAGNATNPNRLYFSAIGSATSWPATNFINIVTNDGSPITALVSLGDSLIIFKENHVYALDGASKSSFFVRRVSTEYGCAGIRAVCVAGNVVAFMDTKGPRAVLLDASDDFKDISTPLIPNTFNGLNDAQLSKCAVTFYKNLIVFNVTDSSSNNNNRRLVFDLDKGAWCVKWTRGFSIEVNYVAGSSRPYYSGNPTTGLIYQQDNANTDDGNEIKEWFRTKDYDLGVAHNPKRFRKLWAKAYFDGAMPERALAVDVYIDEDVDSSAILTFESFQGFVLDDPTLG</sequence>
<name>A0A0F9AAI3_9ZZZZ</name>
<proteinExistence type="predicted"/>
<reference evidence="1" key="1">
    <citation type="journal article" date="2015" name="Nature">
        <title>Complex archaea that bridge the gap between prokaryotes and eukaryotes.</title>
        <authorList>
            <person name="Spang A."/>
            <person name="Saw J.H."/>
            <person name="Jorgensen S.L."/>
            <person name="Zaremba-Niedzwiedzka K."/>
            <person name="Martijn J."/>
            <person name="Lind A.E."/>
            <person name="van Eijk R."/>
            <person name="Schleper C."/>
            <person name="Guy L."/>
            <person name="Ettema T.J."/>
        </authorList>
    </citation>
    <scope>NUCLEOTIDE SEQUENCE</scope>
</reference>